<dbReference type="Proteomes" id="UP001153678">
    <property type="component" value="Unassembled WGS sequence"/>
</dbReference>
<accession>A0A9W4T6S7</accession>
<evidence type="ECO:0000313" key="2">
    <source>
        <dbReference type="Proteomes" id="UP001153678"/>
    </source>
</evidence>
<sequence>SNLAVTSPELVSGKLRLPAILFPANKAFKRVISFWIAVPSIAQAARVLSSVSRAVCKAVKAVTLARLLSSVASTCVITV</sequence>
<gene>
    <name evidence="1" type="ORF">FWILDA_LOCUS16452</name>
</gene>
<dbReference type="EMBL" id="CAMKVN010010558">
    <property type="protein sequence ID" value="CAI2194192.1"/>
    <property type="molecule type" value="Genomic_DNA"/>
</dbReference>
<keyword evidence="2" id="KW-1185">Reference proteome</keyword>
<protein>
    <submittedName>
        <fullName evidence="1">18526_t:CDS:1</fullName>
    </submittedName>
</protein>
<evidence type="ECO:0000313" key="1">
    <source>
        <dbReference type="EMBL" id="CAI2194192.1"/>
    </source>
</evidence>
<feature type="non-terminal residue" evidence="1">
    <location>
        <position position="1"/>
    </location>
</feature>
<proteinExistence type="predicted"/>
<comment type="caution">
    <text evidence="1">The sequence shown here is derived from an EMBL/GenBank/DDBJ whole genome shotgun (WGS) entry which is preliminary data.</text>
</comment>
<organism evidence="1 2">
    <name type="scientific">Funneliformis geosporum</name>
    <dbReference type="NCBI Taxonomy" id="1117311"/>
    <lineage>
        <taxon>Eukaryota</taxon>
        <taxon>Fungi</taxon>
        <taxon>Fungi incertae sedis</taxon>
        <taxon>Mucoromycota</taxon>
        <taxon>Glomeromycotina</taxon>
        <taxon>Glomeromycetes</taxon>
        <taxon>Glomerales</taxon>
        <taxon>Glomeraceae</taxon>
        <taxon>Funneliformis</taxon>
    </lineage>
</organism>
<reference evidence="1" key="1">
    <citation type="submission" date="2022-08" db="EMBL/GenBank/DDBJ databases">
        <authorList>
            <person name="Kallberg Y."/>
            <person name="Tangrot J."/>
            <person name="Rosling A."/>
        </authorList>
    </citation>
    <scope>NUCLEOTIDE SEQUENCE</scope>
    <source>
        <strain evidence="1">Wild A</strain>
    </source>
</reference>
<dbReference type="AlphaFoldDB" id="A0A9W4T6S7"/>
<name>A0A9W4T6S7_9GLOM</name>